<gene>
    <name evidence="10" type="ORF">GEV33_011688</name>
</gene>
<dbReference type="GO" id="GO:0005524">
    <property type="term" value="F:ATP binding"/>
    <property type="evidence" value="ECO:0007669"/>
    <property type="project" value="UniProtKB-KW"/>
</dbReference>
<keyword evidence="6" id="KW-0206">Cytoskeleton</keyword>
<dbReference type="GO" id="GO:0005875">
    <property type="term" value="C:microtubule associated complex"/>
    <property type="evidence" value="ECO:0007669"/>
    <property type="project" value="TreeGrafter"/>
</dbReference>
<dbReference type="Pfam" id="PF25764">
    <property type="entry name" value="KIF21A_4th"/>
    <property type="match status" value="1"/>
</dbReference>
<dbReference type="SMART" id="SM00129">
    <property type="entry name" value="KISc"/>
    <property type="match status" value="1"/>
</dbReference>
<dbReference type="InterPro" id="IPR027417">
    <property type="entry name" value="P-loop_NTPase"/>
</dbReference>
<reference evidence="10" key="2">
    <citation type="submission" date="2021-08" db="EMBL/GenBank/DDBJ databases">
        <authorList>
            <person name="Eriksson T."/>
        </authorList>
    </citation>
    <scope>NUCLEOTIDE SEQUENCE</scope>
    <source>
        <strain evidence="10">Stoneville</strain>
        <tissue evidence="10">Whole head</tissue>
    </source>
</reference>
<dbReference type="GO" id="GO:0007018">
    <property type="term" value="P:microtubule-based movement"/>
    <property type="evidence" value="ECO:0007669"/>
    <property type="project" value="InterPro"/>
</dbReference>
<keyword evidence="3" id="KW-0547">Nucleotide-binding</keyword>
<dbReference type="InterPro" id="IPR036961">
    <property type="entry name" value="Kinesin_motor_dom_sf"/>
</dbReference>
<dbReference type="InterPro" id="IPR001752">
    <property type="entry name" value="Kinesin_motor_dom"/>
</dbReference>
<comment type="caution">
    <text evidence="10">The sequence shown here is derived from an EMBL/GenBank/DDBJ whole genome shotgun (WGS) entry which is preliminary data.</text>
</comment>
<dbReference type="Gene3D" id="3.40.850.10">
    <property type="entry name" value="Kinesin motor domain"/>
    <property type="match status" value="2"/>
</dbReference>
<dbReference type="GO" id="GO:0051231">
    <property type="term" value="P:spindle elongation"/>
    <property type="evidence" value="ECO:0007669"/>
    <property type="project" value="TreeGrafter"/>
</dbReference>
<evidence type="ECO:0000256" key="3">
    <source>
        <dbReference type="ARBA" id="ARBA00022741"/>
    </source>
</evidence>
<comment type="subcellular location">
    <subcellularLocation>
        <location evidence="1">Cytoplasm</location>
        <location evidence="1">Cytoskeleton</location>
    </subcellularLocation>
</comment>
<keyword evidence="11" id="KW-1185">Reference proteome</keyword>
<name>A0A8J6L4J4_TENMO</name>
<accession>A0A8J6L4J4</accession>
<evidence type="ECO:0000259" key="9">
    <source>
        <dbReference type="PROSITE" id="PS50067"/>
    </source>
</evidence>
<dbReference type="PANTHER" id="PTHR47969">
    <property type="entry name" value="CHROMOSOME-ASSOCIATED KINESIN KIF4A-RELATED"/>
    <property type="match status" value="1"/>
</dbReference>
<reference evidence="10" key="1">
    <citation type="journal article" date="2020" name="J Insects Food Feed">
        <title>The yellow mealworm (Tenebrio molitor) genome: a resource for the emerging insects as food and feed industry.</title>
        <authorList>
            <person name="Eriksson T."/>
            <person name="Andere A."/>
            <person name="Kelstrup H."/>
            <person name="Emery V."/>
            <person name="Picard C."/>
        </authorList>
    </citation>
    <scope>NUCLEOTIDE SEQUENCE</scope>
    <source>
        <strain evidence="10">Stoneville</strain>
        <tissue evidence="10">Whole head</tissue>
    </source>
</reference>
<dbReference type="InterPro" id="IPR027640">
    <property type="entry name" value="Kinesin-like_fam"/>
</dbReference>
<feature type="domain" description="Kinesin motor" evidence="9">
    <location>
        <begin position="1"/>
        <end position="201"/>
    </location>
</feature>
<evidence type="ECO:0000313" key="10">
    <source>
        <dbReference type="EMBL" id="KAH0811104.1"/>
    </source>
</evidence>
<dbReference type="SUPFAM" id="SSF52540">
    <property type="entry name" value="P-loop containing nucleoside triphosphate hydrolases"/>
    <property type="match status" value="1"/>
</dbReference>
<dbReference type="Proteomes" id="UP000719412">
    <property type="component" value="Unassembled WGS sequence"/>
</dbReference>
<evidence type="ECO:0000256" key="7">
    <source>
        <dbReference type="PROSITE-ProRule" id="PRU00283"/>
    </source>
</evidence>
<feature type="coiled-coil region" evidence="8">
    <location>
        <begin position="243"/>
        <end position="345"/>
    </location>
</feature>
<comment type="similarity">
    <text evidence="7">Belongs to the TRAFAC class myosin-kinesin ATPase superfamily. Kinesin family.</text>
</comment>
<feature type="coiled-coil region" evidence="8">
    <location>
        <begin position="608"/>
        <end position="665"/>
    </location>
</feature>
<sequence length="950" mass="109312">MSEKSVQVALRIRPLVPDEISKGCKDVFEVFPEVNQVKIKDTDKAFTYNHVFASDTTQDEVYESCVKHMVEHLFKGYNLTILAYGQTGSGKTHTMGTTYSGEVDLAGSERPKKTGAVGTTFKEGVNINKGLLVLGNVISALGDDKQQHGYIPYRDSNLTRLLKDSLGGNSITLMIACVSPADYNVEETVSTLRYADRARKIQNKPVINQDPKAAEINTLKKIIQELKLQIVGQGGPVVCSNEIANIREENLYLQAKIRDLTRQLSSTLHDNTGLLEKLMILQNANETLHKKIQELKNEYDITIDNINLSFTRNDHEAIKKNLVKLQEIQEQFNVLDTEQKKTENEILNHEQIIDLHNSQNGLTKDDETDIMSKDQENYTNKQVALNNELQEITKKLAVKEHLARQITTNTQYLVDYKALAENEDKILSLQKEKDELMQQLKSATQCPATGKISEQRKRRVQELESQIQELNKKVQEQARLIKLKEKDVTKINQLNSEILQMKQTRVKLIRKMREESEKFRTWKIQRERELAKLKQQDRKKQSQIVKMEAMHSKQQNVLKRKVEEAVALNKRLKEALTLRKATQDAKNIGKNEKLGHWIKQEFDVRMHFVEAEATLAGLLEDRATLQEEVDKLKKNSQNSDRQSEIESIEEDIELRSVQIQDLQQKILDSDEENKTSKLDNIQTMADAKFALKILLEQTTEIKKNEVTAKSKLIDAHADLNECKHKIGNLEKVVRIMEYKQADEISHLQKDYEEKIAVLLRQLRGIELQDADEELRQRCSIQSEKIEALDGLNQELLAKLYESQQQTADLKEKLDLITQMAQESEGKVEQISDVRTPVMDVKSKRVKIKKDIDSTFVIENQENVDVSFEGDIDDIEKDPDWKRTPLGKWILERKRRMTQRNTSGICNANSAYYFILGNYLRGGVHRKCTEQTNQRADVCWTFPQYGCQKTR</sequence>
<keyword evidence="5 8" id="KW-0175">Coiled coil</keyword>
<dbReference type="Pfam" id="PF00225">
    <property type="entry name" value="Kinesin"/>
    <property type="match status" value="2"/>
</dbReference>
<evidence type="ECO:0000256" key="5">
    <source>
        <dbReference type="ARBA" id="ARBA00023054"/>
    </source>
</evidence>
<organism evidence="10 11">
    <name type="scientific">Tenebrio molitor</name>
    <name type="common">Yellow mealworm beetle</name>
    <dbReference type="NCBI Taxonomy" id="7067"/>
    <lineage>
        <taxon>Eukaryota</taxon>
        <taxon>Metazoa</taxon>
        <taxon>Ecdysozoa</taxon>
        <taxon>Arthropoda</taxon>
        <taxon>Hexapoda</taxon>
        <taxon>Insecta</taxon>
        <taxon>Pterygota</taxon>
        <taxon>Neoptera</taxon>
        <taxon>Endopterygota</taxon>
        <taxon>Coleoptera</taxon>
        <taxon>Polyphaga</taxon>
        <taxon>Cucujiformia</taxon>
        <taxon>Tenebrionidae</taxon>
        <taxon>Tenebrio</taxon>
    </lineage>
</organism>
<evidence type="ECO:0000256" key="4">
    <source>
        <dbReference type="ARBA" id="ARBA00022840"/>
    </source>
</evidence>
<keyword evidence="4" id="KW-0067">ATP-binding</keyword>
<evidence type="ECO:0000313" key="11">
    <source>
        <dbReference type="Proteomes" id="UP000719412"/>
    </source>
</evidence>
<protein>
    <recommendedName>
        <fullName evidence="9">Kinesin motor domain-containing protein</fullName>
    </recommendedName>
</protein>
<dbReference type="PROSITE" id="PS50067">
    <property type="entry name" value="KINESIN_MOTOR_2"/>
    <property type="match status" value="1"/>
</dbReference>
<dbReference type="PANTHER" id="PTHR47969:SF15">
    <property type="entry name" value="CHROMOSOME-ASSOCIATED KINESIN KIF4A-RELATED"/>
    <property type="match status" value="1"/>
</dbReference>
<proteinExistence type="inferred from homology"/>
<keyword evidence="2" id="KW-0963">Cytoplasm</keyword>
<dbReference type="GO" id="GO:0008017">
    <property type="term" value="F:microtubule binding"/>
    <property type="evidence" value="ECO:0007669"/>
    <property type="project" value="InterPro"/>
</dbReference>
<evidence type="ECO:0000256" key="6">
    <source>
        <dbReference type="ARBA" id="ARBA00023212"/>
    </source>
</evidence>
<comment type="caution">
    <text evidence="7">Lacks conserved residue(s) required for the propagation of feature annotation.</text>
</comment>
<dbReference type="GO" id="GO:0007052">
    <property type="term" value="P:mitotic spindle organization"/>
    <property type="evidence" value="ECO:0007669"/>
    <property type="project" value="TreeGrafter"/>
</dbReference>
<dbReference type="GO" id="GO:0003777">
    <property type="term" value="F:microtubule motor activity"/>
    <property type="evidence" value="ECO:0007669"/>
    <property type="project" value="InterPro"/>
</dbReference>
<evidence type="ECO:0000256" key="8">
    <source>
        <dbReference type="SAM" id="Coils"/>
    </source>
</evidence>
<dbReference type="AlphaFoldDB" id="A0A8J6L4J4"/>
<feature type="coiled-coil region" evidence="8">
    <location>
        <begin position="419"/>
        <end position="511"/>
    </location>
</feature>
<evidence type="ECO:0000256" key="1">
    <source>
        <dbReference type="ARBA" id="ARBA00004245"/>
    </source>
</evidence>
<evidence type="ECO:0000256" key="2">
    <source>
        <dbReference type="ARBA" id="ARBA00022490"/>
    </source>
</evidence>
<dbReference type="EMBL" id="JABDTM020027036">
    <property type="protein sequence ID" value="KAH0811104.1"/>
    <property type="molecule type" value="Genomic_DNA"/>
</dbReference>